<dbReference type="Gene3D" id="1.10.3210.10">
    <property type="entry name" value="Hypothetical protein af1432"/>
    <property type="match status" value="1"/>
</dbReference>
<reference evidence="1 2" key="1">
    <citation type="submission" date="2022-10" db="EMBL/GenBank/DDBJ databases">
        <title>Paucibacter sp. hw1 Genome sequencing.</title>
        <authorList>
            <person name="Park S."/>
        </authorList>
    </citation>
    <scope>NUCLEOTIDE SEQUENCE [LARGE SCALE GENOMIC DNA]</scope>
    <source>
        <strain evidence="2">hw1</strain>
    </source>
</reference>
<comment type="caution">
    <text evidence="1">The sequence shown here is derived from an EMBL/GenBank/DDBJ whole genome shotgun (WGS) entry which is preliminary data.</text>
</comment>
<organism evidence="1 2">
    <name type="scientific">Roseateles albus</name>
    <dbReference type="NCBI Taxonomy" id="2987525"/>
    <lineage>
        <taxon>Bacteria</taxon>
        <taxon>Pseudomonadati</taxon>
        <taxon>Pseudomonadota</taxon>
        <taxon>Betaproteobacteria</taxon>
        <taxon>Burkholderiales</taxon>
        <taxon>Sphaerotilaceae</taxon>
        <taxon>Roseateles</taxon>
    </lineage>
</organism>
<proteinExistence type="predicted"/>
<dbReference type="InterPro" id="IPR052567">
    <property type="entry name" value="OP_Dioxygenase"/>
</dbReference>
<gene>
    <name evidence="1" type="ORF">PRZ03_07620</name>
</gene>
<accession>A0ABT5KBY4</accession>
<dbReference type="PANTHER" id="PTHR40202">
    <property type="match status" value="1"/>
</dbReference>
<protein>
    <submittedName>
        <fullName evidence="1">Phosphohydrolase</fullName>
    </submittedName>
</protein>
<dbReference type="RefSeq" id="WP_263533605.1">
    <property type="nucleotide sequence ID" value="NZ_JAQQXT010000004.1"/>
</dbReference>
<dbReference type="SUPFAM" id="SSF109604">
    <property type="entry name" value="HD-domain/PDEase-like"/>
    <property type="match status" value="1"/>
</dbReference>
<evidence type="ECO:0000313" key="2">
    <source>
        <dbReference type="Proteomes" id="UP001221189"/>
    </source>
</evidence>
<keyword evidence="2" id="KW-1185">Reference proteome</keyword>
<name>A0ABT5KBY4_9BURK</name>
<evidence type="ECO:0000313" key="1">
    <source>
        <dbReference type="EMBL" id="MDC8771438.1"/>
    </source>
</evidence>
<sequence length="195" mass="21682">MDVVRKIEALFERRGASIYTGQRLERRESVSALEHALQCAQLAEWAYADNALVAAALLHDLGQLIDAPAEASLYSDEHELRALNMLAAGGFGSDVLEPIRLHVQAKRYLISTDERYAEGLSAASLHSLGMQGGRMNAEERLIFMAQTQSSRALQLRRWDDLAKQPGKRTPPLAYYLNLLDEVLRAARQPARVVLA</sequence>
<dbReference type="EMBL" id="JAQQXT010000004">
    <property type="protein sequence ID" value="MDC8771438.1"/>
    <property type="molecule type" value="Genomic_DNA"/>
</dbReference>
<dbReference type="PANTHER" id="PTHR40202:SF1">
    <property type="entry name" value="HD DOMAIN-CONTAINING PROTEIN"/>
    <property type="match status" value="1"/>
</dbReference>
<dbReference type="Proteomes" id="UP001221189">
    <property type="component" value="Unassembled WGS sequence"/>
</dbReference>